<dbReference type="InterPro" id="IPR019826">
    <property type="entry name" value="Carboxylesterase_B_AS"/>
</dbReference>
<evidence type="ECO:0000256" key="1">
    <source>
        <dbReference type="ARBA" id="ARBA00005964"/>
    </source>
</evidence>
<dbReference type="Proteomes" id="UP000648187">
    <property type="component" value="Unassembled WGS sequence"/>
</dbReference>
<evidence type="ECO:0000313" key="8">
    <source>
        <dbReference type="EMBL" id="KAF9421437.1"/>
    </source>
</evidence>
<evidence type="ECO:0000259" key="7">
    <source>
        <dbReference type="Pfam" id="PF00135"/>
    </source>
</evidence>
<dbReference type="InterPro" id="IPR002018">
    <property type="entry name" value="CarbesteraseB"/>
</dbReference>
<keyword evidence="3" id="KW-0378">Hydrolase</keyword>
<protein>
    <recommendedName>
        <fullName evidence="7">Carboxylesterase type B domain-containing protein</fullName>
    </recommendedName>
</protein>
<comment type="caution">
    <text evidence="8">The sequence shown here is derived from an EMBL/GenBank/DDBJ whole genome shotgun (WGS) entry which is preliminary data.</text>
</comment>
<sequence>MRNINCAILLALFGQIHYACGLSGTNPVIDTKVGPIRGLRATDGDYSMFLGIPYAVVNKTNPFGVSLPQPKFQEVFDAYNDSAICPQVEEFNNTIVGSLDCLHINVYVPNTASPNNPLPVLLYIYGGLYKIGFAGRYVYGPRFLMKQNIILVTFNYRLGPYGFMCLGTSDVPGNQGLKDQKLALKWVKENIEAFGGNSSQITLCGSSSGASAADFHLMYSHERLFDQVIMQSGTALYPWSMLKPDAMAPLKLSKHLGSATTNIDEAMAFLSTVSPSLLIAATSELGLAFRPCVENDTNNGEKLIYDYPVNIKKPNLGNVPVLLGLNSHESMAFFEIIPPENFTHISLFLDNLDQYFHLDTEELFKVQKIIKRFYIGDEKISIDVKTGISKLNSDFYFNYPVVRTIQRYIDNGFDKMYYYVFAHDGKRNFLKARFGVTAEGACHADELGYLFDVSYMDKNITSDDKLIIDRLSTLWANFVKFGNPTPQTSELLPIKWPLVTEDLLNYLYIDTQLKVKRRNFKARMAFWDLFYKLYEKSENGNGLSRIDPLVDTKIGLIRGLRASDGDYSMFMGIPYATVDKSNPFGPSTPHPAFDHIFEAYDDSAICPQIEEFNNTVVGTLDCLHVNIYAPNSANSRNRLPVAVWIYGGGFSIGFSGRYLYGPSYIVKQDIILVTLNYRLGPYGFMSLNTADMPGNQGLKDQRLALKWIKENIEAFGGDSDKITIFGESAGGASVDLQFLYNQEKLFDKVIMQSGTAICPWVVIEPDTSAPLKLSEHLGFKTTNAEEALAFLATVDTSLLIAATSELGLMFRPSVEKGFDSDDKFIYDYPINVKKTNLRNVPILIGYNSDERLTTYETLSSADFAKLDLFKDHLNYFNLDDENLVEMEALLRHFYIGDEEISENVKNELIKFDSDFWFNHPVQRTIQKYLDSGARHIYKYVFSYDGKRNFVKDRLNVTAAGAAHADEIGYFFDISYMAPPSWEDQIIIDRVTTLWANFVKFGNPTPVSTELLPVQWPPVTKESLNYLNINLDLKVEKRHYKSRMAFWDLFYKLNGNAQIGYEESSK</sequence>
<accession>A0A835GRU4</accession>
<dbReference type="PANTHER" id="PTHR43142">
    <property type="entry name" value="CARBOXYLIC ESTER HYDROLASE"/>
    <property type="match status" value="1"/>
</dbReference>
<keyword evidence="4" id="KW-1015">Disulfide bond</keyword>
<name>A0A835GRU4_SPOEX</name>
<dbReference type="EMBL" id="JACKWZ010000024">
    <property type="protein sequence ID" value="KAF9421437.1"/>
    <property type="molecule type" value="Genomic_DNA"/>
</dbReference>
<gene>
    <name evidence="8" type="ORF">HW555_002652</name>
</gene>
<evidence type="ECO:0000256" key="2">
    <source>
        <dbReference type="ARBA" id="ARBA00022487"/>
    </source>
</evidence>
<dbReference type="Gene3D" id="3.40.50.1820">
    <property type="entry name" value="alpha/beta hydrolase"/>
    <property type="match status" value="2"/>
</dbReference>
<dbReference type="SUPFAM" id="SSF53474">
    <property type="entry name" value="alpha/beta-Hydrolases"/>
    <property type="match status" value="2"/>
</dbReference>
<feature type="chain" id="PRO_5032933693" description="Carboxylesterase type B domain-containing protein" evidence="6">
    <location>
        <begin position="22"/>
        <end position="1065"/>
    </location>
</feature>
<evidence type="ECO:0000256" key="5">
    <source>
        <dbReference type="ARBA" id="ARBA00023180"/>
    </source>
</evidence>
<keyword evidence="5" id="KW-0325">Glycoprotein</keyword>
<keyword evidence="6" id="KW-0732">Signal</keyword>
<dbReference type="PROSITE" id="PS00122">
    <property type="entry name" value="CARBOXYLESTERASE_B_1"/>
    <property type="match status" value="2"/>
</dbReference>
<dbReference type="Pfam" id="PF00135">
    <property type="entry name" value="COesterase"/>
    <property type="match status" value="2"/>
</dbReference>
<keyword evidence="2" id="KW-0719">Serine esterase</keyword>
<dbReference type="PANTHER" id="PTHR43142:SF1">
    <property type="entry name" value="CARBOXYLIC ESTER HYDROLASE"/>
    <property type="match status" value="1"/>
</dbReference>
<feature type="domain" description="Carboxylesterase type B" evidence="7">
    <location>
        <begin position="547"/>
        <end position="1046"/>
    </location>
</feature>
<evidence type="ECO:0000256" key="6">
    <source>
        <dbReference type="SAM" id="SignalP"/>
    </source>
</evidence>
<comment type="similarity">
    <text evidence="1">Belongs to the type-B carboxylesterase/lipase family.</text>
</comment>
<evidence type="ECO:0000256" key="3">
    <source>
        <dbReference type="ARBA" id="ARBA00022801"/>
    </source>
</evidence>
<evidence type="ECO:0000313" key="9">
    <source>
        <dbReference type="Proteomes" id="UP000648187"/>
    </source>
</evidence>
<dbReference type="GO" id="GO:0052689">
    <property type="term" value="F:carboxylic ester hydrolase activity"/>
    <property type="evidence" value="ECO:0007669"/>
    <property type="project" value="UniProtKB-KW"/>
</dbReference>
<dbReference type="InterPro" id="IPR029058">
    <property type="entry name" value="AB_hydrolase_fold"/>
</dbReference>
<evidence type="ECO:0000256" key="4">
    <source>
        <dbReference type="ARBA" id="ARBA00023157"/>
    </source>
</evidence>
<reference evidence="8" key="1">
    <citation type="submission" date="2020-08" db="EMBL/GenBank/DDBJ databases">
        <title>Spodoptera exigua strain:BAW_Kor-Di-RS1 Genome sequencing and assembly.</title>
        <authorList>
            <person name="Kim J."/>
            <person name="Nam H.Y."/>
            <person name="Kwon M."/>
            <person name="Choi J.H."/>
            <person name="Cho S.R."/>
            <person name="Kim G.-H."/>
        </authorList>
    </citation>
    <scope>NUCLEOTIDE SEQUENCE</scope>
    <source>
        <strain evidence="8">BAW_Kor-Di-RS1</strain>
        <tissue evidence="8">Whole-body</tissue>
    </source>
</reference>
<keyword evidence="9" id="KW-1185">Reference proteome</keyword>
<dbReference type="AlphaFoldDB" id="A0A835GRU4"/>
<organism evidence="8 9">
    <name type="scientific">Spodoptera exigua</name>
    <name type="common">Beet armyworm</name>
    <name type="synonym">Noctua fulgens</name>
    <dbReference type="NCBI Taxonomy" id="7107"/>
    <lineage>
        <taxon>Eukaryota</taxon>
        <taxon>Metazoa</taxon>
        <taxon>Ecdysozoa</taxon>
        <taxon>Arthropoda</taxon>
        <taxon>Hexapoda</taxon>
        <taxon>Insecta</taxon>
        <taxon>Pterygota</taxon>
        <taxon>Neoptera</taxon>
        <taxon>Endopterygota</taxon>
        <taxon>Lepidoptera</taxon>
        <taxon>Glossata</taxon>
        <taxon>Ditrysia</taxon>
        <taxon>Noctuoidea</taxon>
        <taxon>Noctuidae</taxon>
        <taxon>Amphipyrinae</taxon>
        <taxon>Spodoptera</taxon>
    </lineage>
</organism>
<feature type="signal peptide" evidence="6">
    <location>
        <begin position="1"/>
        <end position="21"/>
    </location>
</feature>
<feature type="domain" description="Carboxylesterase type B" evidence="7">
    <location>
        <begin position="26"/>
        <end position="527"/>
    </location>
</feature>
<proteinExistence type="inferred from homology"/>